<organism evidence="1 2">
    <name type="scientific">Sphaerodactylus townsendi</name>
    <dbReference type="NCBI Taxonomy" id="933632"/>
    <lineage>
        <taxon>Eukaryota</taxon>
        <taxon>Metazoa</taxon>
        <taxon>Chordata</taxon>
        <taxon>Craniata</taxon>
        <taxon>Vertebrata</taxon>
        <taxon>Euteleostomi</taxon>
        <taxon>Lepidosauria</taxon>
        <taxon>Squamata</taxon>
        <taxon>Bifurcata</taxon>
        <taxon>Gekkota</taxon>
        <taxon>Sphaerodactylidae</taxon>
        <taxon>Sphaerodactylus</taxon>
    </lineage>
</organism>
<dbReference type="Proteomes" id="UP000827872">
    <property type="component" value="Linkage Group LG03"/>
</dbReference>
<reference evidence="1" key="1">
    <citation type="submission" date="2021-08" db="EMBL/GenBank/DDBJ databases">
        <title>The first chromosome-level gecko genome reveals the dynamic sex chromosomes of Neotropical dwarf geckos (Sphaerodactylidae: Sphaerodactylus).</title>
        <authorList>
            <person name="Pinto B.J."/>
            <person name="Keating S.E."/>
            <person name="Gamble T."/>
        </authorList>
    </citation>
    <scope>NUCLEOTIDE SEQUENCE</scope>
    <source>
        <strain evidence="1">TG3544</strain>
    </source>
</reference>
<accession>A0ACB8EM02</accession>
<keyword evidence="2" id="KW-1185">Reference proteome</keyword>
<comment type="caution">
    <text evidence="1">The sequence shown here is derived from an EMBL/GenBank/DDBJ whole genome shotgun (WGS) entry which is preliminary data.</text>
</comment>
<protein>
    <submittedName>
        <fullName evidence="1">Uncharacterized protein</fullName>
    </submittedName>
</protein>
<evidence type="ECO:0000313" key="1">
    <source>
        <dbReference type="EMBL" id="KAH7993562.1"/>
    </source>
</evidence>
<proteinExistence type="predicted"/>
<gene>
    <name evidence="1" type="ORF">K3G42_031420</name>
</gene>
<dbReference type="EMBL" id="CM037616">
    <property type="protein sequence ID" value="KAH7993562.1"/>
    <property type="molecule type" value="Genomic_DNA"/>
</dbReference>
<sequence length="122" mass="13267">MPLKCPQRENARPTGGTDAGGGGDWVLIIAPRARATLTISSVGSSPRSPRWVSELERKPKYFADNSAIWRCQKDANPGTMFSAGVRPNNLSGHTVLFYCWTKASRDQGGEDHLAVRPMPVSV</sequence>
<name>A0ACB8EM02_9SAUR</name>
<evidence type="ECO:0000313" key="2">
    <source>
        <dbReference type="Proteomes" id="UP000827872"/>
    </source>
</evidence>